<dbReference type="EMBL" id="MGHU01000065">
    <property type="protein sequence ID" value="OGM76109.1"/>
    <property type="molecule type" value="Genomic_DNA"/>
</dbReference>
<dbReference type="Proteomes" id="UP000179241">
    <property type="component" value="Unassembled WGS sequence"/>
</dbReference>
<name>A0A1F8CJT0_9BACT</name>
<dbReference type="AlphaFoldDB" id="A0A1F8CJT0"/>
<reference evidence="1 2" key="1">
    <citation type="journal article" date="2016" name="Nat. Commun.">
        <title>Thousands of microbial genomes shed light on interconnected biogeochemical processes in an aquifer system.</title>
        <authorList>
            <person name="Anantharaman K."/>
            <person name="Brown C.T."/>
            <person name="Hug L.A."/>
            <person name="Sharon I."/>
            <person name="Castelle C.J."/>
            <person name="Probst A.J."/>
            <person name="Thomas B.C."/>
            <person name="Singh A."/>
            <person name="Wilkins M.J."/>
            <person name="Karaoz U."/>
            <person name="Brodie E.L."/>
            <person name="Williams K.H."/>
            <person name="Hubbard S.S."/>
            <person name="Banfield J.F."/>
        </authorList>
    </citation>
    <scope>NUCLEOTIDE SEQUENCE [LARGE SCALE GENOMIC DNA]</scope>
</reference>
<evidence type="ECO:0000313" key="2">
    <source>
        <dbReference type="Proteomes" id="UP000179241"/>
    </source>
</evidence>
<evidence type="ECO:0008006" key="3">
    <source>
        <dbReference type="Google" id="ProtNLM"/>
    </source>
</evidence>
<comment type="caution">
    <text evidence="1">The sequence shown here is derived from an EMBL/GenBank/DDBJ whole genome shotgun (WGS) entry which is preliminary data.</text>
</comment>
<protein>
    <recommendedName>
        <fullName evidence="3">DNA polymerase III delta N-terminal domain-containing protein</fullName>
    </recommendedName>
</protein>
<sequence>MLIHGDDEVAVYRHYESLVADLKKTYELVDLTGTASYSPRQSLFSETLAYQMRVTSEADLKLFLEYLGHGHLMIGYYHKALTPTQSKQFDSKKVQLVQFKLSKVIWQFLENLTPDNPKLWSLYDAVVKEGPREMVMGMVLRQLAYLNLAKFKTLEDVFFGWQKDKLQSQANKFDGLLLKKITNQALTLDVAVKTGMLNIETALTRLLISINES</sequence>
<gene>
    <name evidence="1" type="ORF">A2188_00400</name>
</gene>
<accession>A0A1F8CJT0</accession>
<evidence type="ECO:0000313" key="1">
    <source>
        <dbReference type="EMBL" id="OGM76109.1"/>
    </source>
</evidence>
<proteinExistence type="predicted"/>
<organism evidence="1 2">
    <name type="scientific">Candidatus Woesebacteria bacterium RIFOXYA1_FULL_43_9</name>
    <dbReference type="NCBI Taxonomy" id="1802534"/>
    <lineage>
        <taxon>Bacteria</taxon>
        <taxon>Candidatus Woeseibacteriota</taxon>
    </lineage>
</organism>